<dbReference type="SUPFAM" id="SSF51905">
    <property type="entry name" value="FAD/NAD(P)-binding domain"/>
    <property type="match status" value="2"/>
</dbReference>
<sequence length="775" mass="83418">MQQSIQPFIKNLVLIGGGHSHVIALKMFAMNAFPGIKITLITDCSDTPYSGMLPGHIAGFYTRNQCHIDLRKLASFAQAQLYVDSVTGIDLKNNRVICANRPDVGFDLLSIDIGSTPATISVPGATKYAIPAKPVGNLLQNWYDLLETIKANPKKAVNIGIVGGGAGGVELALSMQGNLKKYDSNLEIHLFGRDNQLMPNANSLLGNLLRSIVIERGVKLHLGETVCKVALKEDIGAKNVICESGLQVECNGIFWVTQASAPKWLESTGIATDERGFILVNDNLQSLSHPQVFAAGDIATMKNHPRAKAGVFAVRQGKPLFQNLRRSLLGKALKKYVPQKDYLSLIGTGDGKALATRGWLTLPPSKLLWNWKDSIDRKFMERFSNLGGGDRGTRGQGKPLRCGGSLRCSKWRNPKGNKGMKANSLIPNSSLLTPNSMNCSGCGSKVGGNVLEKVLSRVKESQFTEGEDIVIGLDSTDDAAVVKVPTGKVMVQTIDYFTSLINDPYIFAQIAVNHCLSDIFAMGAIPTSVLALATIPYGKSSIVEETLFQLLSGAVKQLNQAQVSLIGGHTIQGEKLAFGLSCNGLADEKQLLRKSGMQDNDVLILTKALGTGVLFAGEMRLQVKGSWIDNAVKSMLLSNQAAAVSFLEFGATACTDITGFGLVGHLSEMIKASKIGVELQLSKIPILDGAREISAKGIFSSLYPDNLQASRYITNNQDFEFNENYPLMFDPQTSGGLLASVSGDKADGCLKKLKELGYEEAEIIGVVRGEGIRLI</sequence>
<evidence type="ECO:0000256" key="3">
    <source>
        <dbReference type="ARBA" id="ARBA00022777"/>
    </source>
</evidence>
<keyword evidence="2" id="KW-0547">Nucleotide-binding</keyword>
<feature type="domain" description="PurM-like C-terminal" evidence="7">
    <location>
        <begin position="599"/>
        <end position="771"/>
    </location>
</feature>
<dbReference type="Gene3D" id="3.50.50.100">
    <property type="match status" value="1"/>
</dbReference>
<dbReference type="NCBIfam" id="TIGR03169">
    <property type="entry name" value="Nterm_to_SelD"/>
    <property type="match status" value="1"/>
</dbReference>
<protein>
    <submittedName>
        <fullName evidence="9">Selenophosphate synthase</fullName>
    </submittedName>
</protein>
<evidence type="ECO:0000256" key="2">
    <source>
        <dbReference type="ARBA" id="ARBA00022741"/>
    </source>
</evidence>
<dbReference type="PANTHER" id="PTHR10256">
    <property type="entry name" value="SELENIDE, WATER DIKINASE"/>
    <property type="match status" value="1"/>
</dbReference>
<dbReference type="Gene3D" id="3.30.1330.10">
    <property type="entry name" value="PurM-like, N-terminal domain"/>
    <property type="match status" value="1"/>
</dbReference>
<dbReference type="Pfam" id="PF02769">
    <property type="entry name" value="AIRS_C"/>
    <property type="match status" value="1"/>
</dbReference>
<dbReference type="GO" id="GO:0005737">
    <property type="term" value="C:cytoplasm"/>
    <property type="evidence" value="ECO:0007669"/>
    <property type="project" value="TreeGrafter"/>
</dbReference>
<reference evidence="9 10" key="1">
    <citation type="submission" date="2017-06" db="EMBL/GenBank/DDBJ databases">
        <title>Genome sequencing of cyanobaciteial culture collection at National Institute for Environmental Studies (NIES).</title>
        <authorList>
            <person name="Hirose Y."/>
            <person name="Shimura Y."/>
            <person name="Fujisawa T."/>
            <person name="Nakamura Y."/>
            <person name="Kawachi M."/>
        </authorList>
    </citation>
    <scope>NUCLEOTIDE SEQUENCE [LARGE SCALE GENOMIC DNA]</scope>
    <source>
        <strain evidence="9 10">NIES-267</strain>
    </source>
</reference>
<dbReference type="Proteomes" id="UP000218418">
    <property type="component" value="Chromosome"/>
</dbReference>
<feature type="domain" description="FAD/NAD(P)-binding" evidence="8">
    <location>
        <begin position="11"/>
        <end position="306"/>
    </location>
</feature>
<evidence type="ECO:0000256" key="5">
    <source>
        <dbReference type="ARBA" id="ARBA00023266"/>
    </source>
</evidence>
<dbReference type="InterPro" id="IPR036676">
    <property type="entry name" value="PurM-like_C_sf"/>
</dbReference>
<dbReference type="GO" id="GO:0016491">
    <property type="term" value="F:oxidoreductase activity"/>
    <property type="evidence" value="ECO:0007669"/>
    <property type="project" value="InterPro"/>
</dbReference>
<name>A0A1Z4LYD9_9CYAN</name>
<dbReference type="GO" id="GO:0016260">
    <property type="term" value="P:selenocysteine biosynthetic process"/>
    <property type="evidence" value="ECO:0007669"/>
    <property type="project" value="TreeGrafter"/>
</dbReference>
<organism evidence="9 10">
    <name type="scientific">Calothrix parasitica NIES-267</name>
    <dbReference type="NCBI Taxonomy" id="1973488"/>
    <lineage>
        <taxon>Bacteria</taxon>
        <taxon>Bacillati</taxon>
        <taxon>Cyanobacteriota</taxon>
        <taxon>Cyanophyceae</taxon>
        <taxon>Nostocales</taxon>
        <taxon>Calotrichaceae</taxon>
        <taxon>Calothrix</taxon>
    </lineage>
</organism>
<dbReference type="InterPro" id="IPR017584">
    <property type="entry name" value="Pyridine_nucleo_diS_OxRdtase_N"/>
</dbReference>
<keyword evidence="1" id="KW-0808">Transferase</keyword>
<evidence type="ECO:0000313" key="9">
    <source>
        <dbReference type="EMBL" id="BAY86243.1"/>
    </source>
</evidence>
<dbReference type="InterPro" id="IPR036188">
    <property type="entry name" value="FAD/NAD-bd_sf"/>
</dbReference>
<evidence type="ECO:0000259" key="6">
    <source>
        <dbReference type="Pfam" id="PF00586"/>
    </source>
</evidence>
<keyword evidence="3" id="KW-0418">Kinase</keyword>
<dbReference type="InterPro" id="IPR004536">
    <property type="entry name" value="SPS/SelD"/>
</dbReference>
<dbReference type="Pfam" id="PF00586">
    <property type="entry name" value="AIRS"/>
    <property type="match status" value="1"/>
</dbReference>
<dbReference type="NCBIfam" id="TIGR00476">
    <property type="entry name" value="selD"/>
    <property type="match status" value="1"/>
</dbReference>
<keyword evidence="10" id="KW-1185">Reference proteome</keyword>
<dbReference type="CDD" id="cd02195">
    <property type="entry name" value="SelD"/>
    <property type="match status" value="1"/>
</dbReference>
<dbReference type="InterPro" id="IPR023753">
    <property type="entry name" value="FAD/NAD-binding_dom"/>
</dbReference>
<dbReference type="Pfam" id="PF07992">
    <property type="entry name" value="Pyr_redox_2"/>
    <property type="match status" value="1"/>
</dbReference>
<proteinExistence type="predicted"/>
<evidence type="ECO:0000313" key="10">
    <source>
        <dbReference type="Proteomes" id="UP000218418"/>
    </source>
</evidence>
<evidence type="ECO:0000259" key="7">
    <source>
        <dbReference type="Pfam" id="PF02769"/>
    </source>
</evidence>
<dbReference type="Gene3D" id="3.90.650.10">
    <property type="entry name" value="PurM-like C-terminal domain"/>
    <property type="match status" value="1"/>
</dbReference>
<dbReference type="OrthoDB" id="9772934at2"/>
<dbReference type="InterPro" id="IPR016188">
    <property type="entry name" value="PurM-like_N"/>
</dbReference>
<dbReference type="SUPFAM" id="SSF56042">
    <property type="entry name" value="PurM C-terminal domain-like"/>
    <property type="match status" value="1"/>
</dbReference>
<accession>A0A1Z4LYD9</accession>
<keyword evidence="5" id="KW-0711">Selenium</keyword>
<dbReference type="InterPro" id="IPR036921">
    <property type="entry name" value="PurM-like_N_sf"/>
</dbReference>
<dbReference type="GO" id="GO:0004756">
    <property type="term" value="F:selenide, water dikinase activity"/>
    <property type="evidence" value="ECO:0007669"/>
    <property type="project" value="TreeGrafter"/>
</dbReference>
<gene>
    <name evidence="9" type="ORF">NIES267_57490</name>
</gene>
<evidence type="ECO:0000256" key="4">
    <source>
        <dbReference type="ARBA" id="ARBA00022840"/>
    </source>
</evidence>
<dbReference type="GO" id="GO:0005524">
    <property type="term" value="F:ATP binding"/>
    <property type="evidence" value="ECO:0007669"/>
    <property type="project" value="UniProtKB-KW"/>
</dbReference>
<dbReference type="AlphaFoldDB" id="A0A1Z4LYD9"/>
<evidence type="ECO:0000256" key="1">
    <source>
        <dbReference type="ARBA" id="ARBA00022679"/>
    </source>
</evidence>
<evidence type="ECO:0000259" key="8">
    <source>
        <dbReference type="Pfam" id="PF07992"/>
    </source>
</evidence>
<dbReference type="InterPro" id="IPR010918">
    <property type="entry name" value="PurM-like_C_dom"/>
</dbReference>
<feature type="domain" description="PurM-like N-terminal" evidence="6">
    <location>
        <begin position="477"/>
        <end position="585"/>
    </location>
</feature>
<dbReference type="PANTHER" id="PTHR10256:SF0">
    <property type="entry name" value="INACTIVE SELENIDE, WATER DIKINASE-LIKE PROTEIN-RELATED"/>
    <property type="match status" value="1"/>
</dbReference>
<dbReference type="EMBL" id="AP018227">
    <property type="protein sequence ID" value="BAY86243.1"/>
    <property type="molecule type" value="Genomic_DNA"/>
</dbReference>
<keyword evidence="4" id="KW-0067">ATP-binding</keyword>
<dbReference type="PRINTS" id="PR00368">
    <property type="entry name" value="FADPNR"/>
</dbReference>
<dbReference type="SUPFAM" id="SSF55326">
    <property type="entry name" value="PurM N-terminal domain-like"/>
    <property type="match status" value="1"/>
</dbReference>